<feature type="compositionally biased region" description="Gly residues" evidence="1">
    <location>
        <begin position="618"/>
        <end position="628"/>
    </location>
</feature>
<gene>
    <name evidence="2" type="ORF">M427DRAFT_155291</name>
</gene>
<proteinExistence type="predicted"/>
<feature type="compositionally biased region" description="Basic and acidic residues" evidence="1">
    <location>
        <begin position="684"/>
        <end position="704"/>
    </location>
</feature>
<feature type="compositionally biased region" description="Acidic residues" evidence="1">
    <location>
        <begin position="664"/>
        <end position="683"/>
    </location>
</feature>
<protein>
    <submittedName>
        <fullName evidence="2">Uncharacterized protein</fullName>
    </submittedName>
</protein>
<feature type="compositionally biased region" description="Low complexity" evidence="1">
    <location>
        <begin position="305"/>
        <end position="320"/>
    </location>
</feature>
<evidence type="ECO:0000256" key="1">
    <source>
        <dbReference type="SAM" id="MobiDB-lite"/>
    </source>
</evidence>
<dbReference type="AlphaFoldDB" id="A0A139AFW3"/>
<sequence>MGAVVVSDPELPDDPDNTTPGAAGPFVISLRDSQTGRDLELDIMGSQFPVRARIGEQWVPLSCTVPHTPAAATAPQLVDQDLQQRVDHLREVLSSTLAAAAVPYSSPVYSIGAPYQGQTSHLQYGQPTTSPTFTVPVPFFNTTSQAPSALVQNNLMAFPTLGPHLGNPLLLNYLQGQSLLAQQGAAQMVHGIRPPYVNVPSYMPMHIPGTIVGLGQGQPAMPFPGQGYHIGATAHPLQHIVRPPGTQQVGTPPTQASLLPNFLAAPPPSALPVALPQEVAISNFEPILDGGDQYLQPPGSSWNFSTYPSPSATPGSSSSPREPTPVHLVSPDSTDGMIPLFAYDHLSDHLTETSAHLTSSEGASSRASSRRGGGKVLPGAARHHPAAVAALIKESTPHHTASTGTTSSLTSSTLSSLSSLSSFELQPLHCPHPTCNRVFYCEPQGVMREPVSATLVYAASPEVLIADKDCPVVTHVIEDHEADIVFDDPHLKTKTGRPEKVWHCPYVGCNYKSKKSNVAAHMLSGRTGHHSKKHFFCQPCLEIHKVPTFLYNYQSVVQHFEDVHNQRVTKRTGGRVSNASKREDTIKRTSAPPGSSAMDDAGRADVNDMDAREKGHEGGGAVRKGGPGTHPFQLARQTGHPYAPPTSKGVKSGGPKTRTRGEEAYEPEFASDGDEVAEEEDRGEGEKTKIGDHGDDQQDDDGKGKTSPTESLSGQDKVDDEDRVPAKLESVDELVSGIESLSVSTEQKAEE</sequence>
<name>A0A139AFW3_GONPJ</name>
<dbReference type="EMBL" id="KQ965761">
    <property type="protein sequence ID" value="KXS15589.1"/>
    <property type="molecule type" value="Genomic_DNA"/>
</dbReference>
<dbReference type="Proteomes" id="UP000070544">
    <property type="component" value="Unassembled WGS sequence"/>
</dbReference>
<feature type="region of interest" description="Disordered" evidence="1">
    <location>
        <begin position="353"/>
        <end position="379"/>
    </location>
</feature>
<feature type="compositionally biased region" description="Basic and acidic residues" evidence="1">
    <location>
        <begin position="600"/>
        <end position="617"/>
    </location>
</feature>
<feature type="region of interest" description="Disordered" evidence="1">
    <location>
        <begin position="1"/>
        <end position="23"/>
    </location>
</feature>
<evidence type="ECO:0000313" key="3">
    <source>
        <dbReference type="Proteomes" id="UP000070544"/>
    </source>
</evidence>
<feature type="region of interest" description="Disordered" evidence="1">
    <location>
        <begin position="298"/>
        <end position="332"/>
    </location>
</feature>
<evidence type="ECO:0000313" key="2">
    <source>
        <dbReference type="EMBL" id="KXS15589.1"/>
    </source>
</evidence>
<organism evidence="2 3">
    <name type="scientific">Gonapodya prolifera (strain JEL478)</name>
    <name type="common">Monoblepharis prolifera</name>
    <dbReference type="NCBI Taxonomy" id="1344416"/>
    <lineage>
        <taxon>Eukaryota</taxon>
        <taxon>Fungi</taxon>
        <taxon>Fungi incertae sedis</taxon>
        <taxon>Chytridiomycota</taxon>
        <taxon>Chytridiomycota incertae sedis</taxon>
        <taxon>Monoblepharidomycetes</taxon>
        <taxon>Monoblepharidales</taxon>
        <taxon>Gonapodyaceae</taxon>
        <taxon>Gonapodya</taxon>
    </lineage>
</organism>
<reference evidence="2 3" key="1">
    <citation type="journal article" date="2015" name="Genome Biol. Evol.">
        <title>Phylogenomic analyses indicate that early fungi evolved digesting cell walls of algal ancestors of land plants.</title>
        <authorList>
            <person name="Chang Y."/>
            <person name="Wang S."/>
            <person name="Sekimoto S."/>
            <person name="Aerts A.L."/>
            <person name="Choi C."/>
            <person name="Clum A."/>
            <person name="LaButti K.M."/>
            <person name="Lindquist E.A."/>
            <person name="Yee Ngan C."/>
            <person name="Ohm R.A."/>
            <person name="Salamov A.A."/>
            <person name="Grigoriev I.V."/>
            <person name="Spatafora J.W."/>
            <person name="Berbee M.L."/>
        </authorList>
    </citation>
    <scope>NUCLEOTIDE SEQUENCE [LARGE SCALE GENOMIC DNA]</scope>
    <source>
        <strain evidence="2 3">JEL478</strain>
    </source>
</reference>
<accession>A0A139AFW3</accession>
<keyword evidence="3" id="KW-1185">Reference proteome</keyword>
<feature type="region of interest" description="Disordered" evidence="1">
    <location>
        <begin position="567"/>
        <end position="731"/>
    </location>
</feature>
<dbReference type="OrthoDB" id="2185260at2759"/>